<dbReference type="OrthoDB" id="276323at2759"/>
<dbReference type="InterPro" id="IPR008862">
    <property type="entry name" value="Tcp11"/>
</dbReference>
<dbReference type="GO" id="GO:0007165">
    <property type="term" value="P:signal transduction"/>
    <property type="evidence" value="ECO:0007669"/>
    <property type="project" value="TreeGrafter"/>
</dbReference>
<dbReference type="GeneID" id="24099912"/>
<evidence type="ECO:0000256" key="2">
    <source>
        <dbReference type="SAM" id="MobiDB-lite"/>
    </source>
</evidence>
<dbReference type="AlphaFoldDB" id="J4IBP1"/>
<dbReference type="RefSeq" id="XP_012184284.1">
    <property type="nucleotide sequence ID" value="XM_012328894.1"/>
</dbReference>
<evidence type="ECO:0000313" key="4">
    <source>
        <dbReference type="Proteomes" id="UP000006352"/>
    </source>
</evidence>
<dbReference type="PANTHER" id="PTHR12832:SF11">
    <property type="entry name" value="LD23868P"/>
    <property type="match status" value="1"/>
</dbReference>
<evidence type="ECO:0000313" key="3">
    <source>
        <dbReference type="EMBL" id="CCM05001.1"/>
    </source>
</evidence>
<evidence type="ECO:0000256" key="1">
    <source>
        <dbReference type="ARBA" id="ARBA00010954"/>
    </source>
</evidence>
<sequence>METLRSKLRAILETHPESKSLQNAIRHLFQNVETNSQSHRLTWEIVKHDFDELMAEGVWVATPQNVELLQELRQSLADNPTGSGSLLFSQIENGVALAPNENAARKEQDIQIVLPPLLSMPLLSTISLPQSALLPQELLDHLNHAYFVHVMATEPQRLLPPGKSLLSAMLRPHLANRERDGLLPTLHDRVEDLVHRAFWDEAFESLSNALPSIQLPRIANLYEDLYIALKQLLPSHHPILVTLSSPLPPSSFPLRSVIINLREILICLRGRCAPARDGDVDTLMARIDEQESTTAVGELARLVVDTTRSILKLSEIMKDDLSEFVLGSMDETQLRAIIVTQAQKFEIKFVLELWGSERTRKLWEHWREGLQPLWSSSPTPTPSQRAWVIRLIQSLGSTTPVSCSLPTVCIDSTESRSNLEFETISSNILPPPLLFICPTLLYLQNYFQALIIAASLRSLVRLPGAMHTRHQAPEDPEDASFMARIWTLLLAEVNEEPGAGETKVVNLADEVIRVRRRSDGDGQMLDPDEETKLRAAVDRTLKPHDPVFLLLQKRLLKAIAGRLAHRSGERDQQSNISRVPDRLETGREGQGKRQRFVGDFEALAGDRRAEAAKEPSLIIEGFNDEVLVHAISVGLTKLRHCIEWTEQTWVDLT</sequence>
<protein>
    <submittedName>
        <fullName evidence="3">Uncharacterized protein</fullName>
    </submittedName>
</protein>
<name>J4IBP1_9APHY</name>
<gene>
    <name evidence="3" type="ORF">FIBRA_07200</name>
</gene>
<organism evidence="3 4">
    <name type="scientific">Fibroporia radiculosa</name>
    <dbReference type="NCBI Taxonomy" id="599839"/>
    <lineage>
        <taxon>Eukaryota</taxon>
        <taxon>Fungi</taxon>
        <taxon>Dikarya</taxon>
        <taxon>Basidiomycota</taxon>
        <taxon>Agaricomycotina</taxon>
        <taxon>Agaricomycetes</taxon>
        <taxon>Polyporales</taxon>
        <taxon>Fibroporiaceae</taxon>
        <taxon>Fibroporia</taxon>
    </lineage>
</organism>
<dbReference type="InParanoid" id="J4IBP1"/>
<comment type="similarity">
    <text evidence="1">Belongs to the TCP11 family.</text>
</comment>
<keyword evidence="4" id="KW-1185">Reference proteome</keyword>
<feature type="compositionally biased region" description="Basic and acidic residues" evidence="2">
    <location>
        <begin position="579"/>
        <end position="591"/>
    </location>
</feature>
<feature type="region of interest" description="Disordered" evidence="2">
    <location>
        <begin position="566"/>
        <end position="591"/>
    </location>
</feature>
<dbReference type="Proteomes" id="UP000006352">
    <property type="component" value="Unassembled WGS sequence"/>
</dbReference>
<proteinExistence type="inferred from homology"/>
<dbReference type="Pfam" id="PF05794">
    <property type="entry name" value="Tcp11"/>
    <property type="match status" value="1"/>
</dbReference>
<dbReference type="HOGENOM" id="CLU_011749_0_0_1"/>
<dbReference type="STRING" id="599839.J4IBP1"/>
<reference evidence="3 4" key="1">
    <citation type="journal article" date="2012" name="Appl. Environ. Microbiol.">
        <title>Short-read sequencing for genomic analysis of the brown rot fungus Fibroporia radiculosa.</title>
        <authorList>
            <person name="Tang J.D."/>
            <person name="Perkins A.D."/>
            <person name="Sonstegard T.S."/>
            <person name="Schroeder S.G."/>
            <person name="Burgess S.C."/>
            <person name="Diehl S.V."/>
        </authorList>
    </citation>
    <scope>NUCLEOTIDE SEQUENCE [LARGE SCALE GENOMIC DNA]</scope>
    <source>
        <strain evidence="3 4">TFFH 294</strain>
    </source>
</reference>
<dbReference type="PANTHER" id="PTHR12832">
    <property type="entry name" value="TESTIS-SPECIFIC PROTEIN PBS13 T-COMPLEX 11"/>
    <property type="match status" value="1"/>
</dbReference>
<accession>J4IBP1</accession>
<dbReference type="EMBL" id="HE797176">
    <property type="protein sequence ID" value="CCM05001.1"/>
    <property type="molecule type" value="Genomic_DNA"/>
</dbReference>